<proteinExistence type="predicted"/>
<feature type="compositionally biased region" description="Low complexity" evidence="1">
    <location>
        <begin position="338"/>
        <end position="364"/>
    </location>
</feature>
<evidence type="ECO:0008006" key="5">
    <source>
        <dbReference type="Google" id="ProtNLM"/>
    </source>
</evidence>
<dbReference type="OrthoDB" id="5494716at2"/>
<feature type="compositionally biased region" description="Acidic residues" evidence="1">
    <location>
        <begin position="373"/>
        <end position="382"/>
    </location>
</feature>
<feature type="chain" id="PRO_5015554053" description="Outer membrane protein beta-barrel domain-containing protein" evidence="2">
    <location>
        <begin position="29"/>
        <end position="382"/>
    </location>
</feature>
<evidence type="ECO:0000256" key="1">
    <source>
        <dbReference type="SAM" id="MobiDB-lite"/>
    </source>
</evidence>
<sequence>MKKTLKLSLTAAAICGAGLCLLPSEAQAKKPGVLEGKPVVVDRLELRKLRFQVVPQIGVSLSQPFVHKGLVGAKLRFDFTDWIGVRASFMYGAVDVEGKLLKALNDGGLPRGIDNASGDIDMASGEGPYRPQGELDNPSALRHDFRAGLTKLQLQASLDLAFTPFAGKLGLFSAVFTEYDIYIFGGVGFVNWVRHYPEGELGSTSTSDLLQLPNSTDPSLDNYCEDPNTGAANSECLLHPVSPDTGFRVGGSFGAGLHLFITDWMSINPEVHDIVVAHNDAGLNATIADVPPQVTNGGSGSDRVARHNVSFNLGFAFYLPPKAKRSRLEQKLRDQKASDAAAAGGALSVDSSSEPAEPAAEPPASDAPPEEGGGGDDTDFLE</sequence>
<organism evidence="3 4">
    <name type="scientific">Enhygromyxa salina</name>
    <dbReference type="NCBI Taxonomy" id="215803"/>
    <lineage>
        <taxon>Bacteria</taxon>
        <taxon>Pseudomonadati</taxon>
        <taxon>Myxococcota</taxon>
        <taxon>Polyangia</taxon>
        <taxon>Nannocystales</taxon>
        <taxon>Nannocystaceae</taxon>
        <taxon>Enhygromyxa</taxon>
    </lineage>
</organism>
<feature type="region of interest" description="Disordered" evidence="1">
    <location>
        <begin position="329"/>
        <end position="382"/>
    </location>
</feature>
<gene>
    <name evidence="3" type="ORF">ENSA5_58820</name>
</gene>
<dbReference type="EMBL" id="PVNK01000259">
    <property type="protein sequence ID" value="PRP91072.1"/>
    <property type="molecule type" value="Genomic_DNA"/>
</dbReference>
<evidence type="ECO:0000313" key="3">
    <source>
        <dbReference type="EMBL" id="PRP91072.1"/>
    </source>
</evidence>
<keyword evidence="4" id="KW-1185">Reference proteome</keyword>
<evidence type="ECO:0000256" key="2">
    <source>
        <dbReference type="SAM" id="SignalP"/>
    </source>
</evidence>
<comment type="caution">
    <text evidence="3">The sequence shown here is derived from an EMBL/GenBank/DDBJ whole genome shotgun (WGS) entry which is preliminary data.</text>
</comment>
<evidence type="ECO:0000313" key="4">
    <source>
        <dbReference type="Proteomes" id="UP000237968"/>
    </source>
</evidence>
<name>A0A2S9XDY9_9BACT</name>
<accession>A0A2S9XDY9</accession>
<reference evidence="3 4" key="1">
    <citation type="submission" date="2018-03" db="EMBL/GenBank/DDBJ databases">
        <title>Draft Genome Sequences of the Obligatory Marine Myxobacteria Enhygromyxa salina SWB005.</title>
        <authorList>
            <person name="Poehlein A."/>
            <person name="Moghaddam J.A."/>
            <person name="Harms H."/>
            <person name="Alanjari M."/>
            <person name="Koenig G.M."/>
            <person name="Daniel R."/>
            <person name="Schaeberle T.F."/>
        </authorList>
    </citation>
    <scope>NUCLEOTIDE SEQUENCE [LARGE SCALE GENOMIC DNA]</scope>
    <source>
        <strain evidence="3 4">SWB005</strain>
    </source>
</reference>
<dbReference type="RefSeq" id="WP_106395081.1">
    <property type="nucleotide sequence ID" value="NZ_PVNK01000259.1"/>
</dbReference>
<dbReference type="AlphaFoldDB" id="A0A2S9XDY9"/>
<dbReference type="Proteomes" id="UP000237968">
    <property type="component" value="Unassembled WGS sequence"/>
</dbReference>
<keyword evidence="2" id="KW-0732">Signal</keyword>
<protein>
    <recommendedName>
        <fullName evidence="5">Outer membrane protein beta-barrel domain-containing protein</fullName>
    </recommendedName>
</protein>
<feature type="signal peptide" evidence="2">
    <location>
        <begin position="1"/>
        <end position="28"/>
    </location>
</feature>